<reference evidence="1" key="2">
    <citation type="submission" date="2022-01" db="EMBL/GenBank/DDBJ databases">
        <authorList>
            <person name="Yamashiro T."/>
            <person name="Shiraishi A."/>
            <person name="Satake H."/>
            <person name="Nakayama K."/>
        </authorList>
    </citation>
    <scope>NUCLEOTIDE SEQUENCE</scope>
</reference>
<reference evidence="1" key="1">
    <citation type="journal article" date="2022" name="Int. J. Mol. Sci.">
        <title>Draft Genome of Tanacetum Coccineum: Genomic Comparison of Closely Related Tanacetum-Family Plants.</title>
        <authorList>
            <person name="Yamashiro T."/>
            <person name="Shiraishi A."/>
            <person name="Nakayama K."/>
            <person name="Satake H."/>
        </authorList>
    </citation>
    <scope>NUCLEOTIDE SEQUENCE</scope>
</reference>
<protein>
    <submittedName>
        <fullName evidence="1">Uncharacterized protein</fullName>
    </submittedName>
</protein>
<accession>A0ABQ5ALK1</accession>
<dbReference type="EMBL" id="BQNB010012434">
    <property type="protein sequence ID" value="GJT03525.1"/>
    <property type="molecule type" value="Genomic_DNA"/>
</dbReference>
<proteinExistence type="predicted"/>
<sequence length="113" mass="12667">MNEGPSNLGYLDALSRISISLNGTLSITFIIQNFEITLLLEEFSRILRVRCKGVCVYTPEWPISPLPNGVDSNPDIYPPPHEEPLLIREGLFYQRPPGKSHKVKGVSTTLDPF</sequence>
<gene>
    <name evidence="1" type="ORF">Tco_0824694</name>
</gene>
<organism evidence="1 2">
    <name type="scientific">Tanacetum coccineum</name>
    <dbReference type="NCBI Taxonomy" id="301880"/>
    <lineage>
        <taxon>Eukaryota</taxon>
        <taxon>Viridiplantae</taxon>
        <taxon>Streptophyta</taxon>
        <taxon>Embryophyta</taxon>
        <taxon>Tracheophyta</taxon>
        <taxon>Spermatophyta</taxon>
        <taxon>Magnoliopsida</taxon>
        <taxon>eudicotyledons</taxon>
        <taxon>Gunneridae</taxon>
        <taxon>Pentapetalae</taxon>
        <taxon>asterids</taxon>
        <taxon>campanulids</taxon>
        <taxon>Asterales</taxon>
        <taxon>Asteraceae</taxon>
        <taxon>Asteroideae</taxon>
        <taxon>Anthemideae</taxon>
        <taxon>Anthemidinae</taxon>
        <taxon>Tanacetum</taxon>
    </lineage>
</organism>
<keyword evidence="2" id="KW-1185">Reference proteome</keyword>
<name>A0ABQ5ALK1_9ASTR</name>
<evidence type="ECO:0000313" key="1">
    <source>
        <dbReference type="EMBL" id="GJT03525.1"/>
    </source>
</evidence>
<dbReference type="Proteomes" id="UP001151760">
    <property type="component" value="Unassembled WGS sequence"/>
</dbReference>
<evidence type="ECO:0000313" key="2">
    <source>
        <dbReference type="Proteomes" id="UP001151760"/>
    </source>
</evidence>
<comment type="caution">
    <text evidence="1">The sequence shown here is derived from an EMBL/GenBank/DDBJ whole genome shotgun (WGS) entry which is preliminary data.</text>
</comment>